<dbReference type="HOGENOM" id="CLU_727585_0_0_1"/>
<sequence length="380" mass="41671">MTSQSHKKIASAGTSKPGKAVNLARPVRATRRSEPETSESKSFTSGYTDIRELLLSLATEESAGAPVIIEDEDEEEEEEEEEDAESIVEDEVDQASTKAVSDADNDPDDYQKSLKTFEDEMAVTSAGRTAGWIKSLDVPHSSLKRKATRSPSPARSTHRLHFDTGSLLSVPEDEVTPNETPRFSDQTHTPATPTADDCYSEPSPTPSPHPSDEAVTAGKEVTKAHKDTLRAHNETIEVRKAEKQPAATAENTRKKAETAHEAQEKSNAKSTPDQTAMVNIALFVNAINATHPTHPENAATNPPRSGNAAEKFSSVANQMLNRQRTFVESFETWERETYDPGAYDPASTRALRTFIHGLRGGVDEMQGYADEFDTLKEKFE</sequence>
<reference evidence="2 3" key="1">
    <citation type="journal article" date="2014" name="BMC Genomics">
        <title>Genome sequencing of four Aureobasidium pullulans varieties: biotechnological potential, stress tolerance, and description of new species.</title>
        <authorList>
            <person name="Gostin Ar C."/>
            <person name="Ohm R.A."/>
            <person name="Kogej T."/>
            <person name="Sonjak S."/>
            <person name="Turk M."/>
            <person name="Zajc J."/>
            <person name="Zalar P."/>
            <person name="Grube M."/>
            <person name="Sun H."/>
            <person name="Han J."/>
            <person name="Sharma A."/>
            <person name="Chiniquy J."/>
            <person name="Ngan C.Y."/>
            <person name="Lipzen A."/>
            <person name="Barry K."/>
            <person name="Grigoriev I.V."/>
            <person name="Gunde-Cimerman N."/>
        </authorList>
    </citation>
    <scope>NUCLEOTIDE SEQUENCE [LARGE SCALE GENOMIC DNA]</scope>
    <source>
        <strain evidence="2 3">EXF-150</strain>
    </source>
</reference>
<keyword evidence="3" id="KW-1185">Reference proteome</keyword>
<dbReference type="AlphaFoldDB" id="A0A074X084"/>
<dbReference type="Proteomes" id="UP000030706">
    <property type="component" value="Unassembled WGS sequence"/>
</dbReference>
<feature type="compositionally biased region" description="Polar residues" evidence="1">
    <location>
        <begin position="177"/>
        <end position="192"/>
    </location>
</feature>
<organism evidence="2 3">
    <name type="scientific">Aureobasidium pullulans EXF-150</name>
    <dbReference type="NCBI Taxonomy" id="1043002"/>
    <lineage>
        <taxon>Eukaryota</taxon>
        <taxon>Fungi</taxon>
        <taxon>Dikarya</taxon>
        <taxon>Ascomycota</taxon>
        <taxon>Pezizomycotina</taxon>
        <taxon>Dothideomycetes</taxon>
        <taxon>Dothideomycetidae</taxon>
        <taxon>Dothideales</taxon>
        <taxon>Saccotheciaceae</taxon>
        <taxon>Aureobasidium</taxon>
    </lineage>
</organism>
<feature type="region of interest" description="Disordered" evidence="1">
    <location>
        <begin position="128"/>
        <end position="274"/>
    </location>
</feature>
<name>A0A074X084_AURPU</name>
<proteinExistence type="predicted"/>
<gene>
    <name evidence="2" type="ORF">M438DRAFT_360190</name>
</gene>
<feature type="region of interest" description="Disordered" evidence="1">
    <location>
        <begin position="1"/>
        <end position="111"/>
    </location>
</feature>
<dbReference type="RefSeq" id="XP_029755057.1">
    <property type="nucleotide sequence ID" value="XM_029907413.1"/>
</dbReference>
<feature type="compositionally biased region" description="Basic and acidic residues" evidence="1">
    <location>
        <begin position="251"/>
        <end position="267"/>
    </location>
</feature>
<feature type="compositionally biased region" description="Low complexity" evidence="1">
    <location>
        <begin position="53"/>
        <end position="63"/>
    </location>
</feature>
<dbReference type="GeneID" id="40749719"/>
<evidence type="ECO:0000313" key="2">
    <source>
        <dbReference type="EMBL" id="KEQ78870.1"/>
    </source>
</evidence>
<protein>
    <submittedName>
        <fullName evidence="2">Uncharacterized protein</fullName>
    </submittedName>
</protein>
<dbReference type="EMBL" id="KL585013">
    <property type="protein sequence ID" value="KEQ78870.1"/>
    <property type="molecule type" value="Genomic_DNA"/>
</dbReference>
<feature type="compositionally biased region" description="Acidic residues" evidence="1">
    <location>
        <begin position="69"/>
        <end position="93"/>
    </location>
</feature>
<feature type="compositionally biased region" description="Basic and acidic residues" evidence="1">
    <location>
        <begin position="220"/>
        <end position="243"/>
    </location>
</feature>
<evidence type="ECO:0000313" key="3">
    <source>
        <dbReference type="Proteomes" id="UP000030706"/>
    </source>
</evidence>
<accession>A0A074X084</accession>
<evidence type="ECO:0000256" key="1">
    <source>
        <dbReference type="SAM" id="MobiDB-lite"/>
    </source>
</evidence>